<dbReference type="SUPFAM" id="SSF53920">
    <property type="entry name" value="Fe-only hydrogenase"/>
    <property type="match status" value="1"/>
</dbReference>
<keyword evidence="7" id="KW-0411">Iron-sulfur</keyword>
<dbReference type="Pfam" id="PF02906">
    <property type="entry name" value="Fe_hyd_lg_C"/>
    <property type="match status" value="1"/>
</dbReference>
<evidence type="ECO:0000256" key="6">
    <source>
        <dbReference type="ARBA" id="ARBA00023004"/>
    </source>
</evidence>
<feature type="domain" description="Iron hydrogenase large subunit C-terminal" evidence="11">
    <location>
        <begin position="117"/>
        <end position="462"/>
    </location>
</feature>
<proteinExistence type="inferred from homology"/>
<evidence type="ECO:0000313" key="12">
    <source>
        <dbReference type="EMBL" id="TWU74451.1"/>
    </source>
</evidence>
<feature type="region of interest" description="Disordered" evidence="10">
    <location>
        <begin position="420"/>
        <end position="439"/>
    </location>
</feature>
<dbReference type="FunFam" id="3.30.70.20:FF:000042">
    <property type="entry name" value="Cytosolic Fe-S cluster assembly factor NAR1"/>
    <property type="match status" value="1"/>
</dbReference>
<dbReference type="Gene3D" id="3.40.950.10">
    <property type="entry name" value="Fe-only Hydrogenase (Larger Subunit), Chain L, domain 3"/>
    <property type="match status" value="1"/>
</dbReference>
<name>A0A5C6GDV7_METRR</name>
<sequence length="585" mass="62169">MSAILSVDDLNDFISPGVACIKPVETLPALPQEQSLETEVILDGQQSQPGASAAQISLTDCLACSGCVTSAEAVLVSLQSHAEVLSTLDSAPGLRVVADGRGGFGVDGLENEHAKLFVASVSPQTRANLAAACGEGVSELQAGRMLERLLRGHGMGLAAGGRWRNGFTWVVDTNVAREAALVLGADEVLGAGSSAPAQPVLSSACPGWVCYAEKTHPHVLPHLSRVKSPQALIGTILKTTLSRRLGIPPSRIWHLAVMPCFDKKLEASREELTDEVWAGSGRPGRGVRDVDCVITSKEILMLAESRGLNFFDIPRDDDGTSGSLLEPAVPYPDARLHDFLIPARAARRIPRVAGSSGGFLYHILQCKAAQIPGAEIQTTRGRNADVVEFIVAANGEPVFKAARYYGFRNIQNLVRRLKPARPSRMPGGKPFGSARRPTGKSASLEYSYVEVMACPGGCTNGGGQIKVDDPVVQERKQLPGKPGPREQKEWLAEVDEAYFSDEEVHGEGAGVGNGNDGGVVRNGEHVVGGICRSYIHDTLAYWSEITGISIDRLAFTTYREVISDVGKGTEAEKVVQLAGKAGGGW</sequence>
<comment type="caution">
    <text evidence="12">The sequence shown here is derived from an EMBL/GenBank/DDBJ whole genome shotgun (WGS) entry which is preliminary data.</text>
</comment>
<keyword evidence="5" id="KW-0479">Metal-binding</keyword>
<comment type="function">
    <text evidence="8">Component of the cytosolic Fe/S protein assembly machinery. Required for maturation of extramitochondrial Fe/S proteins. May play a role in the transfer of pre-assembled Fe/S clusters to target apoproteins.</text>
</comment>
<evidence type="ECO:0000256" key="3">
    <source>
        <dbReference type="ARBA" id="ARBA00017073"/>
    </source>
</evidence>
<evidence type="ECO:0000256" key="5">
    <source>
        <dbReference type="ARBA" id="ARBA00022723"/>
    </source>
</evidence>
<evidence type="ECO:0000259" key="11">
    <source>
        <dbReference type="Pfam" id="PF02906"/>
    </source>
</evidence>
<evidence type="ECO:0000256" key="7">
    <source>
        <dbReference type="ARBA" id="ARBA00023014"/>
    </source>
</evidence>
<organism evidence="12 13">
    <name type="scientific">Metarhizium rileyi (strain RCEF 4871)</name>
    <name type="common">Nomuraea rileyi</name>
    <dbReference type="NCBI Taxonomy" id="1649241"/>
    <lineage>
        <taxon>Eukaryota</taxon>
        <taxon>Fungi</taxon>
        <taxon>Dikarya</taxon>
        <taxon>Ascomycota</taxon>
        <taxon>Pezizomycotina</taxon>
        <taxon>Sordariomycetes</taxon>
        <taxon>Hypocreomycetidae</taxon>
        <taxon>Hypocreales</taxon>
        <taxon>Clavicipitaceae</taxon>
        <taxon>Metarhizium</taxon>
    </lineage>
</organism>
<evidence type="ECO:0000256" key="8">
    <source>
        <dbReference type="ARBA" id="ARBA00025099"/>
    </source>
</evidence>
<keyword evidence="6" id="KW-0408">Iron</keyword>
<comment type="similarity">
    <text evidence="1">Belongs to the NARF family.</text>
</comment>
<evidence type="ECO:0000256" key="9">
    <source>
        <dbReference type="ARBA" id="ARBA00031269"/>
    </source>
</evidence>
<dbReference type="InterPro" id="IPR009016">
    <property type="entry name" value="Fe_hydrogenase"/>
</dbReference>
<accession>A0A5C6GDV7</accession>
<dbReference type="PANTHER" id="PTHR11615">
    <property type="entry name" value="NITRATE, FORMATE, IRON DEHYDROGENASE"/>
    <property type="match status" value="1"/>
</dbReference>
<dbReference type="Proteomes" id="UP000317257">
    <property type="component" value="Unassembled WGS sequence"/>
</dbReference>
<keyword evidence="4" id="KW-0004">4Fe-4S</keyword>
<dbReference type="GO" id="GO:0051539">
    <property type="term" value="F:4 iron, 4 sulfur cluster binding"/>
    <property type="evidence" value="ECO:0007669"/>
    <property type="project" value="UniProtKB-KW"/>
</dbReference>
<dbReference type="InterPro" id="IPR050340">
    <property type="entry name" value="Cytosolic_Fe-S_CAF"/>
</dbReference>
<dbReference type="AlphaFoldDB" id="A0A5C6GDV7"/>
<evidence type="ECO:0000256" key="10">
    <source>
        <dbReference type="SAM" id="MobiDB-lite"/>
    </source>
</evidence>
<dbReference type="EMBL" id="SBHS01000011">
    <property type="protein sequence ID" value="TWU74451.1"/>
    <property type="molecule type" value="Genomic_DNA"/>
</dbReference>
<dbReference type="FunFam" id="3.40.50.1780:FF:000004">
    <property type="entry name" value="Cytosolic Fe-S cluster assembly factor nar1"/>
    <property type="match status" value="1"/>
</dbReference>
<reference evidence="13" key="1">
    <citation type="submission" date="2018-12" db="EMBL/GenBank/DDBJ databases">
        <title>The complete genome of Metarhizium rileyi, a key fungal pathogen of Lepidoptera.</title>
        <authorList>
            <person name="Binneck E."/>
            <person name="Lastra C.C.L."/>
            <person name="Sosa-Gomez D.R."/>
        </authorList>
    </citation>
    <scope>NUCLEOTIDE SEQUENCE [LARGE SCALE GENOMIC DNA]</scope>
    <source>
        <strain evidence="13">Cep018-CH2</strain>
    </source>
</reference>
<dbReference type="InterPro" id="IPR004108">
    <property type="entry name" value="Fe_hydrogenase_lsu_C"/>
</dbReference>
<evidence type="ECO:0000256" key="1">
    <source>
        <dbReference type="ARBA" id="ARBA00006596"/>
    </source>
</evidence>
<dbReference type="Gene3D" id="3.40.50.1780">
    <property type="match status" value="1"/>
</dbReference>
<evidence type="ECO:0000313" key="13">
    <source>
        <dbReference type="Proteomes" id="UP000317257"/>
    </source>
</evidence>
<protein>
    <recommendedName>
        <fullName evidence="2">Cytosolic Fe-S cluster assembly factor NAR1</fullName>
    </recommendedName>
    <alternativeName>
        <fullName evidence="3">Cytosolic Fe-S cluster assembly factor nar1</fullName>
    </alternativeName>
    <alternativeName>
        <fullName evidence="9">Nuclear architecture-related protein 1</fullName>
    </alternativeName>
</protein>
<dbReference type="GO" id="GO:0046872">
    <property type="term" value="F:metal ion binding"/>
    <property type="evidence" value="ECO:0007669"/>
    <property type="project" value="UniProtKB-KW"/>
</dbReference>
<gene>
    <name evidence="12" type="primary">NAR1</name>
    <name evidence="12" type="ORF">ED733_004612</name>
</gene>
<evidence type="ECO:0000256" key="2">
    <source>
        <dbReference type="ARBA" id="ARBA00015854"/>
    </source>
</evidence>
<evidence type="ECO:0000256" key="4">
    <source>
        <dbReference type="ARBA" id="ARBA00022485"/>
    </source>
</evidence>